<feature type="compositionally biased region" description="Basic and acidic residues" evidence="1">
    <location>
        <begin position="172"/>
        <end position="200"/>
    </location>
</feature>
<reference evidence="3 4" key="1">
    <citation type="submission" date="2017-10" db="EMBL/GenBank/DDBJ databases">
        <title>Novel microbial diversity and functional potential in the marine mammal oral microbiome.</title>
        <authorList>
            <person name="Dudek N.K."/>
            <person name="Sun C.L."/>
            <person name="Burstein D."/>
            <person name="Kantor R.S."/>
            <person name="Aliaga Goltsman D.S."/>
            <person name="Bik E.M."/>
            <person name="Thomas B.C."/>
            <person name="Banfield J.F."/>
            <person name="Relman D.A."/>
        </authorList>
    </citation>
    <scope>NUCLEOTIDE SEQUENCE [LARGE SCALE GENOMIC DNA]</scope>
    <source>
        <strain evidence="3">DOLJORAL78_47_16</strain>
    </source>
</reference>
<feature type="compositionally biased region" description="Pro residues" evidence="1">
    <location>
        <begin position="127"/>
        <end position="147"/>
    </location>
</feature>
<evidence type="ECO:0000313" key="4">
    <source>
        <dbReference type="Proteomes" id="UP000230821"/>
    </source>
</evidence>
<protein>
    <recommendedName>
        <fullName evidence="2">DUF2914 domain-containing protein</fullName>
    </recommendedName>
</protein>
<name>A0A2G6K6J6_9BACT</name>
<accession>A0A2G6K6J6</accession>
<feature type="compositionally biased region" description="Low complexity" evidence="1">
    <location>
        <begin position="62"/>
        <end position="73"/>
    </location>
</feature>
<gene>
    <name evidence="3" type="ORF">CSA56_18680</name>
</gene>
<dbReference type="Proteomes" id="UP000230821">
    <property type="component" value="Unassembled WGS sequence"/>
</dbReference>
<evidence type="ECO:0000259" key="2">
    <source>
        <dbReference type="Pfam" id="PF11141"/>
    </source>
</evidence>
<evidence type="ECO:0000313" key="3">
    <source>
        <dbReference type="EMBL" id="PIE31301.1"/>
    </source>
</evidence>
<sequence length="320" mass="34294">MRTVGKNDSSILVGIVIMILLCLAGCGGEEERHNIGERLSGPAANSALPMRVDETPTPTPTPTSTITPEPETTGQPDVTKQTQEEDIELEESRDTTIPEPDATQSESPSDSEKEQEAQSDESEVEPAPSPTPASVPTTTPSPSPGPTPEKDSSSVNKIAETAQTAQETSNAETDKDTASQKLVETPKKEATQAPAAKKEVQQQTALPSSQNITLNQAEICSKISNRQPAGIAATFSLAKVKKIYTWMKVSGANPQATVKHIYYRNGDLVATVKLKLKYASMRTWSQKTFKAGESIGEWKVVITTGDEENALAVKTFTVTP</sequence>
<comment type="caution">
    <text evidence="3">The sequence shown here is derived from an EMBL/GenBank/DDBJ whole genome shotgun (WGS) entry which is preliminary data.</text>
</comment>
<feature type="compositionally biased region" description="Polar residues" evidence="1">
    <location>
        <begin position="153"/>
        <end position="171"/>
    </location>
</feature>
<proteinExistence type="predicted"/>
<dbReference type="InterPro" id="IPR022606">
    <property type="entry name" value="DUF2914"/>
</dbReference>
<organism evidence="3 4">
    <name type="scientific">candidate division KSB3 bacterium</name>
    <dbReference type="NCBI Taxonomy" id="2044937"/>
    <lineage>
        <taxon>Bacteria</taxon>
        <taxon>candidate division KSB3</taxon>
    </lineage>
</organism>
<dbReference type="Pfam" id="PF11141">
    <property type="entry name" value="DUF2914"/>
    <property type="match status" value="1"/>
</dbReference>
<feature type="domain" description="DUF2914" evidence="2">
    <location>
        <begin position="256"/>
        <end position="318"/>
    </location>
</feature>
<dbReference type="EMBL" id="PDSK01000156">
    <property type="protein sequence ID" value="PIE31301.1"/>
    <property type="molecule type" value="Genomic_DNA"/>
</dbReference>
<feature type="region of interest" description="Disordered" evidence="1">
    <location>
        <begin position="39"/>
        <end position="209"/>
    </location>
</feature>
<evidence type="ECO:0000256" key="1">
    <source>
        <dbReference type="SAM" id="MobiDB-lite"/>
    </source>
</evidence>
<dbReference type="AlphaFoldDB" id="A0A2G6K6J6"/>